<keyword evidence="3" id="KW-1185">Reference proteome</keyword>
<name>A0ABD5WXP4_9EURY</name>
<keyword evidence="1" id="KW-0472">Membrane</keyword>
<feature type="transmembrane region" description="Helical" evidence="1">
    <location>
        <begin position="47"/>
        <end position="65"/>
    </location>
</feature>
<proteinExistence type="predicted"/>
<accession>A0ABD5WXP4</accession>
<dbReference type="GeneID" id="79269052"/>
<dbReference type="RefSeq" id="WP_276238472.1">
    <property type="nucleotide sequence ID" value="NZ_CP119989.1"/>
</dbReference>
<evidence type="ECO:0000256" key="1">
    <source>
        <dbReference type="SAM" id="Phobius"/>
    </source>
</evidence>
<dbReference type="Proteomes" id="UP001596388">
    <property type="component" value="Unassembled WGS sequence"/>
</dbReference>
<gene>
    <name evidence="2" type="ORF">ACFQKD_07005</name>
</gene>
<dbReference type="AlphaFoldDB" id="A0ABD5WXP4"/>
<sequence>MRTPADAVTVQFDRRLVAVALFATAMPAVMVAVDRGLVPAFSVAEPVWWLLVPLAAGFWVAWVWWAEAGE</sequence>
<keyword evidence="1" id="KW-0812">Transmembrane</keyword>
<evidence type="ECO:0000313" key="3">
    <source>
        <dbReference type="Proteomes" id="UP001596388"/>
    </source>
</evidence>
<dbReference type="EMBL" id="JBHTAG010000002">
    <property type="protein sequence ID" value="MFC7097050.1"/>
    <property type="molecule type" value="Genomic_DNA"/>
</dbReference>
<keyword evidence="1" id="KW-1133">Transmembrane helix</keyword>
<protein>
    <submittedName>
        <fullName evidence="2">Uncharacterized protein</fullName>
    </submittedName>
</protein>
<evidence type="ECO:0000313" key="2">
    <source>
        <dbReference type="EMBL" id="MFC7097050.1"/>
    </source>
</evidence>
<organism evidence="2 3">
    <name type="scientific">Halobaculum marinum</name>
    <dbReference type="NCBI Taxonomy" id="3031996"/>
    <lineage>
        <taxon>Archaea</taxon>
        <taxon>Methanobacteriati</taxon>
        <taxon>Methanobacteriota</taxon>
        <taxon>Stenosarchaea group</taxon>
        <taxon>Halobacteria</taxon>
        <taxon>Halobacteriales</taxon>
        <taxon>Haloferacaceae</taxon>
        <taxon>Halobaculum</taxon>
    </lineage>
</organism>
<reference evidence="2 3" key="1">
    <citation type="journal article" date="2019" name="Int. J. Syst. Evol. Microbiol.">
        <title>The Global Catalogue of Microorganisms (GCM) 10K type strain sequencing project: providing services to taxonomists for standard genome sequencing and annotation.</title>
        <authorList>
            <consortium name="The Broad Institute Genomics Platform"/>
            <consortium name="The Broad Institute Genome Sequencing Center for Infectious Disease"/>
            <person name="Wu L."/>
            <person name="Ma J."/>
        </authorList>
    </citation>
    <scope>NUCLEOTIDE SEQUENCE [LARGE SCALE GENOMIC DNA]</scope>
    <source>
        <strain evidence="2 3">DT55</strain>
    </source>
</reference>
<comment type="caution">
    <text evidence="2">The sequence shown here is derived from an EMBL/GenBank/DDBJ whole genome shotgun (WGS) entry which is preliminary data.</text>
</comment>